<keyword evidence="1" id="KW-0479">Metal-binding</keyword>
<evidence type="ECO:0000256" key="6">
    <source>
        <dbReference type="SAM" id="MobiDB-lite"/>
    </source>
</evidence>
<dbReference type="InterPro" id="IPR036864">
    <property type="entry name" value="Zn2-C6_fun-type_DNA-bd_sf"/>
</dbReference>
<dbReference type="STRING" id="1081102.A0A162IEY7"/>
<dbReference type="InterPro" id="IPR001138">
    <property type="entry name" value="Zn2Cys6_DnaBD"/>
</dbReference>
<feature type="compositionally biased region" description="Polar residues" evidence="6">
    <location>
        <begin position="178"/>
        <end position="188"/>
    </location>
</feature>
<dbReference type="PROSITE" id="PS00463">
    <property type="entry name" value="ZN2_CY6_FUNGAL_1"/>
    <property type="match status" value="1"/>
</dbReference>
<evidence type="ECO:0000256" key="4">
    <source>
        <dbReference type="ARBA" id="ARBA00023163"/>
    </source>
</evidence>
<dbReference type="PANTHER" id="PTHR31069">
    <property type="entry name" value="OLEATE-ACTIVATED TRANSCRIPTION FACTOR 1-RELATED"/>
    <property type="match status" value="1"/>
</dbReference>
<feature type="compositionally biased region" description="Basic and acidic residues" evidence="6">
    <location>
        <begin position="74"/>
        <end position="92"/>
    </location>
</feature>
<dbReference type="GO" id="GO:0000981">
    <property type="term" value="F:DNA-binding transcription factor activity, RNA polymerase II-specific"/>
    <property type="evidence" value="ECO:0007669"/>
    <property type="project" value="InterPro"/>
</dbReference>
<dbReference type="GO" id="GO:0045122">
    <property type="term" value="P:aflatoxin biosynthetic process"/>
    <property type="evidence" value="ECO:0007669"/>
    <property type="project" value="InterPro"/>
</dbReference>
<dbReference type="GO" id="GO:0005634">
    <property type="term" value="C:nucleus"/>
    <property type="evidence" value="ECO:0007669"/>
    <property type="project" value="InterPro"/>
</dbReference>
<dbReference type="EMBL" id="AZHD01000017">
    <property type="protein sequence ID" value="OAA56175.1"/>
    <property type="molecule type" value="Genomic_DNA"/>
</dbReference>
<dbReference type="SUPFAM" id="SSF57701">
    <property type="entry name" value="Zn2/Cys6 DNA-binding domain"/>
    <property type="match status" value="1"/>
</dbReference>
<keyword evidence="3 8" id="KW-0238">DNA-binding</keyword>
<organism evidence="8 9">
    <name type="scientific">Niveomyces insectorum RCEF 264</name>
    <dbReference type="NCBI Taxonomy" id="1081102"/>
    <lineage>
        <taxon>Eukaryota</taxon>
        <taxon>Fungi</taxon>
        <taxon>Dikarya</taxon>
        <taxon>Ascomycota</taxon>
        <taxon>Pezizomycotina</taxon>
        <taxon>Sordariomycetes</taxon>
        <taxon>Hypocreomycetidae</taxon>
        <taxon>Hypocreales</taxon>
        <taxon>Cordycipitaceae</taxon>
        <taxon>Niveomyces</taxon>
    </lineage>
</organism>
<dbReference type="PRINTS" id="PR00755">
    <property type="entry name" value="AFLATOXINBRP"/>
</dbReference>
<reference evidence="8 9" key="1">
    <citation type="journal article" date="2016" name="Genome Biol. Evol.">
        <title>Divergent and convergent evolution of fungal pathogenicity.</title>
        <authorList>
            <person name="Shang Y."/>
            <person name="Xiao G."/>
            <person name="Zheng P."/>
            <person name="Cen K."/>
            <person name="Zhan S."/>
            <person name="Wang C."/>
        </authorList>
    </citation>
    <scope>NUCLEOTIDE SEQUENCE [LARGE SCALE GENOMIC DNA]</scope>
    <source>
        <strain evidence="8 9">RCEF 264</strain>
    </source>
</reference>
<dbReference type="Pfam" id="PF08493">
    <property type="entry name" value="AflR"/>
    <property type="match status" value="1"/>
</dbReference>
<dbReference type="CDD" id="cd00067">
    <property type="entry name" value="GAL4"/>
    <property type="match status" value="1"/>
</dbReference>
<dbReference type="GO" id="GO:0003677">
    <property type="term" value="F:DNA binding"/>
    <property type="evidence" value="ECO:0007669"/>
    <property type="project" value="UniProtKB-KW"/>
</dbReference>
<dbReference type="InterPro" id="IPR013700">
    <property type="entry name" value="AflR"/>
</dbReference>
<gene>
    <name evidence="8" type="ORF">SPI_07786</name>
</gene>
<dbReference type="PANTHER" id="PTHR31069:SF31">
    <property type="entry name" value="MONODICTYPHENONE CLUSTER TRANSCRIPTION FACTOR-RELATED"/>
    <property type="match status" value="1"/>
</dbReference>
<feature type="domain" description="Zn(2)-C6 fungal-type" evidence="7">
    <location>
        <begin position="29"/>
        <end position="59"/>
    </location>
</feature>
<dbReference type="PROSITE" id="PS50048">
    <property type="entry name" value="ZN2_CY6_FUNGAL_2"/>
    <property type="match status" value="1"/>
</dbReference>
<protein>
    <submittedName>
        <fullName evidence="8">Zn(2)-C6 fungal-type DNA-binding domain protein</fullName>
    </submittedName>
</protein>
<dbReference type="InterPro" id="IPR050675">
    <property type="entry name" value="OAF3"/>
</dbReference>
<keyword evidence="5" id="KW-0539">Nucleus</keyword>
<keyword evidence="2" id="KW-0805">Transcription regulation</keyword>
<evidence type="ECO:0000256" key="2">
    <source>
        <dbReference type="ARBA" id="ARBA00023015"/>
    </source>
</evidence>
<feature type="compositionally biased region" description="Pro residues" evidence="6">
    <location>
        <begin position="117"/>
        <end position="129"/>
    </location>
</feature>
<proteinExistence type="predicted"/>
<dbReference type="Proteomes" id="UP000076874">
    <property type="component" value="Unassembled WGS sequence"/>
</dbReference>
<dbReference type="AlphaFoldDB" id="A0A162IEY7"/>
<evidence type="ECO:0000313" key="9">
    <source>
        <dbReference type="Proteomes" id="UP000076874"/>
    </source>
</evidence>
<sequence length="389" mass="41359">MSSRIPPPTNSTITVAGARPKNPCKLRQTCDSCSEAKVKCDKGNPRCGRCDRLSYECIYSPARRFGRPRPRSRRSPEQDGGKQRTRDSRDDADAVMTDVVTANKDNDVSAPALAPAAPVPPPPPPPPPSASGQVAHYTSAARHINLNLGKPLLDCHPDENCWSATDSANADSKDKCSDGNNSRSNNTLQSVSMNLRSDGLLRNPDQPSSFGVDDVQHNPYEYDCATVAVATLRKLAATGFDGQQSAPAPPMQTTAAADVLADHIPYACRQAARILVCPCSTDMDTALLTASLAAAILDVADAALRTLKPAGHALDDEQHTVVALGALPNISQVVTLFTHRYSVTQACRPPEALLLLAASLRSTLKALAEETTNRFLDSGTAPSSRRSGS</sequence>
<keyword evidence="9" id="KW-1185">Reference proteome</keyword>
<feature type="region of interest" description="Disordered" evidence="6">
    <location>
        <begin position="166"/>
        <end position="188"/>
    </location>
</feature>
<dbReference type="SMART" id="SM00066">
    <property type="entry name" value="GAL4"/>
    <property type="match status" value="1"/>
</dbReference>
<evidence type="ECO:0000259" key="7">
    <source>
        <dbReference type="PROSITE" id="PS50048"/>
    </source>
</evidence>
<evidence type="ECO:0000313" key="8">
    <source>
        <dbReference type="EMBL" id="OAA56175.1"/>
    </source>
</evidence>
<keyword evidence="4" id="KW-0804">Transcription</keyword>
<feature type="region of interest" description="Disordered" evidence="6">
    <location>
        <begin position="64"/>
        <end position="135"/>
    </location>
</feature>
<dbReference type="Pfam" id="PF00172">
    <property type="entry name" value="Zn_clus"/>
    <property type="match status" value="1"/>
</dbReference>
<accession>A0A162IEY7</accession>
<dbReference type="OrthoDB" id="2328572at2759"/>
<dbReference type="Gene3D" id="4.10.240.10">
    <property type="entry name" value="Zn(2)-C6 fungal-type DNA-binding domain"/>
    <property type="match status" value="1"/>
</dbReference>
<comment type="caution">
    <text evidence="8">The sequence shown here is derived from an EMBL/GenBank/DDBJ whole genome shotgun (WGS) entry which is preliminary data.</text>
</comment>
<feature type="compositionally biased region" description="Basic residues" evidence="6">
    <location>
        <begin position="64"/>
        <end position="73"/>
    </location>
</feature>
<evidence type="ECO:0000256" key="1">
    <source>
        <dbReference type="ARBA" id="ARBA00022723"/>
    </source>
</evidence>
<name>A0A162IEY7_9HYPO</name>
<dbReference type="GO" id="GO:0008270">
    <property type="term" value="F:zinc ion binding"/>
    <property type="evidence" value="ECO:0007669"/>
    <property type="project" value="InterPro"/>
</dbReference>
<evidence type="ECO:0000256" key="3">
    <source>
        <dbReference type="ARBA" id="ARBA00023125"/>
    </source>
</evidence>
<evidence type="ECO:0000256" key="5">
    <source>
        <dbReference type="ARBA" id="ARBA00023242"/>
    </source>
</evidence>